<feature type="compositionally biased region" description="Low complexity" evidence="2">
    <location>
        <begin position="302"/>
        <end position="327"/>
    </location>
</feature>
<dbReference type="STRING" id="1296100.A0A1B9GE07"/>
<dbReference type="Gene3D" id="1.20.1270.60">
    <property type="entry name" value="Arfaptin homology (AH) domain/BAR domain"/>
    <property type="match status" value="1"/>
</dbReference>
<feature type="coiled-coil region" evidence="1">
    <location>
        <begin position="147"/>
        <end position="207"/>
    </location>
</feature>
<feature type="region of interest" description="Disordered" evidence="2">
    <location>
        <begin position="280"/>
        <end position="340"/>
    </location>
</feature>
<evidence type="ECO:0000256" key="1">
    <source>
        <dbReference type="SAM" id="Coils"/>
    </source>
</evidence>
<feature type="region of interest" description="Disordered" evidence="2">
    <location>
        <begin position="375"/>
        <end position="461"/>
    </location>
</feature>
<feature type="compositionally biased region" description="Basic and acidic residues" evidence="2">
    <location>
        <begin position="451"/>
        <end position="461"/>
    </location>
</feature>
<evidence type="ECO:0008006" key="4">
    <source>
        <dbReference type="Google" id="ProtNLM"/>
    </source>
</evidence>
<proteinExistence type="predicted"/>
<feature type="region of interest" description="Disordered" evidence="2">
    <location>
        <begin position="1"/>
        <end position="35"/>
    </location>
</feature>
<protein>
    <recommendedName>
        <fullName evidence="4">IMD domain-containing protein</fullName>
    </recommendedName>
</protein>
<dbReference type="GO" id="GO:0005543">
    <property type="term" value="F:phospholipid binding"/>
    <property type="evidence" value="ECO:0007669"/>
    <property type="project" value="InterPro"/>
</dbReference>
<evidence type="ECO:0000256" key="2">
    <source>
        <dbReference type="SAM" id="MobiDB-lite"/>
    </source>
</evidence>
<dbReference type="OrthoDB" id="5594612at2759"/>
<reference evidence="3" key="1">
    <citation type="submission" date="2013-07" db="EMBL/GenBank/DDBJ databases">
        <title>The Genome Sequence of Cryptococcus bestiolae CBS10118.</title>
        <authorList>
            <consortium name="The Broad Institute Genome Sequencing Platform"/>
            <person name="Cuomo C."/>
            <person name="Litvintseva A."/>
            <person name="Chen Y."/>
            <person name="Heitman J."/>
            <person name="Sun S."/>
            <person name="Springer D."/>
            <person name="Dromer F."/>
            <person name="Young S.K."/>
            <person name="Zeng Q."/>
            <person name="Gargeya S."/>
            <person name="Fitzgerald M."/>
            <person name="Abouelleil A."/>
            <person name="Alvarado L."/>
            <person name="Berlin A.M."/>
            <person name="Chapman S.B."/>
            <person name="Dewar J."/>
            <person name="Goldberg J."/>
            <person name="Griggs A."/>
            <person name="Gujja S."/>
            <person name="Hansen M."/>
            <person name="Howarth C."/>
            <person name="Imamovic A."/>
            <person name="Larimer J."/>
            <person name="McCowan C."/>
            <person name="Murphy C."/>
            <person name="Pearson M."/>
            <person name="Priest M."/>
            <person name="Roberts A."/>
            <person name="Saif S."/>
            <person name="Shea T."/>
            <person name="Sykes S."/>
            <person name="Wortman J."/>
            <person name="Nusbaum C."/>
            <person name="Birren B."/>
        </authorList>
    </citation>
    <scope>NUCLEOTIDE SEQUENCE [LARGE SCALE GENOMIC DNA]</scope>
    <source>
        <strain evidence="3">CBS 10118</strain>
    </source>
</reference>
<keyword evidence="1" id="KW-0175">Coiled coil</keyword>
<dbReference type="FunFam" id="1.20.1270.60:FF:000075">
    <property type="entry name" value="Related to IVY1-phospholipid-binding protein"/>
    <property type="match status" value="1"/>
</dbReference>
<feature type="compositionally biased region" description="Acidic residues" evidence="2">
    <location>
        <begin position="415"/>
        <end position="430"/>
    </location>
</feature>
<dbReference type="AlphaFoldDB" id="A0A1B9GE07"/>
<dbReference type="VEuPathDB" id="FungiDB:I302_00752"/>
<dbReference type="PANTHER" id="PTHR38407:SF1">
    <property type="entry name" value="PROTEIN IVY1"/>
    <property type="match status" value="1"/>
</dbReference>
<evidence type="ECO:0000313" key="3">
    <source>
        <dbReference type="EMBL" id="OCF29256.1"/>
    </source>
</evidence>
<dbReference type="InterPro" id="IPR037470">
    <property type="entry name" value="IVY1"/>
</dbReference>
<sequence>MSATARPRYDSMKSNGSSTWGVRPPSPTYSTTTTGSKVNLPENHALITRKDLRQSILCFEELMAAAKTYRNALLAMSSATAAFASAMEACSRVKGCRSSNSALAGASGLQYLVSNHEQILADAVYRQFEIPLLEALDHYKLVTADRLVAYEKALHEQSSKIRKTEAENLRHGRRRKRVDLQQFRQALAELQRQVDELDGMKASYHEEVLEGEDEIWDTVLNKVAFVVRSQLDFYEKIAGKASDPILEPLVMSIPDPFDSYGPPKEDGQIFSVLAPLGLLDSSAPQSPTPNLPRTGPSTPARSSSPTKPSALTTSTTTPSKAEPTTEPVMGQLDGWLDSDNIPEGFGRARRELSIIEERDAGSVIARDDEVRSQVIGDDEDAAVPDVGDETVEEGGRGKSTKANGRKVEGNRSSDPEAENEELDELEDDIPTSEVKPGPDKPLVLPDNQELETDKTQVDSTP</sequence>
<dbReference type="EMBL" id="KI894018">
    <property type="protein sequence ID" value="OCF29256.1"/>
    <property type="molecule type" value="Genomic_DNA"/>
</dbReference>
<feature type="compositionally biased region" description="Acidic residues" evidence="2">
    <location>
        <begin position="376"/>
        <end position="392"/>
    </location>
</feature>
<dbReference type="GO" id="GO:0000329">
    <property type="term" value="C:fungal-type vacuole membrane"/>
    <property type="evidence" value="ECO:0007669"/>
    <property type="project" value="InterPro"/>
</dbReference>
<gene>
    <name evidence="3" type="ORF">I302_00752</name>
</gene>
<name>A0A1B9GE07_9TREE</name>
<reference evidence="3" key="2">
    <citation type="submission" date="2014-01" db="EMBL/GenBank/DDBJ databases">
        <title>Evolution of pathogenesis and genome organization in the Tremellales.</title>
        <authorList>
            <person name="Cuomo C."/>
            <person name="Litvintseva A."/>
            <person name="Heitman J."/>
            <person name="Chen Y."/>
            <person name="Sun S."/>
            <person name="Springer D."/>
            <person name="Dromer F."/>
            <person name="Young S."/>
            <person name="Zeng Q."/>
            <person name="Chapman S."/>
            <person name="Gujja S."/>
            <person name="Saif S."/>
            <person name="Birren B."/>
        </authorList>
    </citation>
    <scope>NUCLEOTIDE SEQUENCE</scope>
    <source>
        <strain evidence="3">CBS 10118</strain>
    </source>
</reference>
<dbReference type="InterPro" id="IPR027267">
    <property type="entry name" value="AH/BAR_dom_sf"/>
</dbReference>
<organism evidence="3">
    <name type="scientific">Kwoniella bestiolae CBS 10118</name>
    <dbReference type="NCBI Taxonomy" id="1296100"/>
    <lineage>
        <taxon>Eukaryota</taxon>
        <taxon>Fungi</taxon>
        <taxon>Dikarya</taxon>
        <taxon>Basidiomycota</taxon>
        <taxon>Agaricomycotina</taxon>
        <taxon>Tremellomycetes</taxon>
        <taxon>Tremellales</taxon>
        <taxon>Cryptococcaceae</taxon>
        <taxon>Kwoniella</taxon>
    </lineage>
</organism>
<accession>A0A1B9GE07</accession>
<dbReference type="GO" id="GO:0042144">
    <property type="term" value="P:vacuole fusion, non-autophagic"/>
    <property type="evidence" value="ECO:0007669"/>
    <property type="project" value="InterPro"/>
</dbReference>
<dbReference type="PANTHER" id="PTHR38407">
    <property type="entry name" value="PROTEIN IVY1"/>
    <property type="match status" value="1"/>
</dbReference>
<feature type="compositionally biased region" description="Basic and acidic residues" evidence="2">
    <location>
        <begin position="405"/>
        <end position="414"/>
    </location>
</feature>
<dbReference type="SUPFAM" id="SSF103657">
    <property type="entry name" value="BAR/IMD domain-like"/>
    <property type="match status" value="1"/>
</dbReference>